<keyword evidence="2" id="KW-1185">Reference proteome</keyword>
<dbReference type="HOGENOM" id="CLU_3367776_0_0_4"/>
<dbReference type="EMBL" id="ADMG01000023">
    <property type="protein sequence ID" value="EKB31512.1"/>
    <property type="molecule type" value="Genomic_DNA"/>
</dbReference>
<dbReference type="STRING" id="742823.HMPREF9465_00911"/>
<name>K1JUW4_9BURK</name>
<gene>
    <name evidence="1" type="ORF">HMPREF9465_00911</name>
</gene>
<proteinExistence type="predicted"/>
<organism evidence="1 2">
    <name type="scientific">Sutterella wadsworthensis 2_1_59BFAA</name>
    <dbReference type="NCBI Taxonomy" id="742823"/>
    <lineage>
        <taxon>Bacteria</taxon>
        <taxon>Pseudomonadati</taxon>
        <taxon>Pseudomonadota</taxon>
        <taxon>Betaproteobacteria</taxon>
        <taxon>Burkholderiales</taxon>
        <taxon>Sutterellaceae</taxon>
        <taxon>Sutterella</taxon>
    </lineage>
</organism>
<accession>K1JUW4</accession>
<sequence length="35" mass="3871">MRPEREYRRMAIVALDFIQEKKTARGAGGYGATGA</sequence>
<comment type="caution">
    <text evidence="1">The sequence shown here is derived from an EMBL/GenBank/DDBJ whole genome shotgun (WGS) entry which is preliminary data.</text>
</comment>
<protein>
    <submittedName>
        <fullName evidence="1">Uncharacterized protein</fullName>
    </submittedName>
</protein>
<dbReference type="Proteomes" id="UP000005835">
    <property type="component" value="Unassembled WGS sequence"/>
</dbReference>
<evidence type="ECO:0000313" key="2">
    <source>
        <dbReference type="Proteomes" id="UP000005835"/>
    </source>
</evidence>
<dbReference type="AlphaFoldDB" id="K1JUW4"/>
<reference evidence="1 2" key="1">
    <citation type="submission" date="2012-05" db="EMBL/GenBank/DDBJ databases">
        <title>The Genome Sequence of Sutterella wadsworthensis 2_1_59BFAA.</title>
        <authorList>
            <consortium name="The Broad Institute Genome Sequencing Platform"/>
            <person name="Earl A."/>
            <person name="Ward D."/>
            <person name="Feldgarden M."/>
            <person name="Gevers D."/>
            <person name="Daigneault M."/>
            <person name="Strauss J."/>
            <person name="Allen-Vercoe E."/>
            <person name="Walker B."/>
            <person name="Young S.K."/>
            <person name="Zeng Q."/>
            <person name="Gargeya S."/>
            <person name="Fitzgerald M."/>
            <person name="Haas B."/>
            <person name="Abouelleil A."/>
            <person name="Alvarado L."/>
            <person name="Arachchi H.M."/>
            <person name="Berlin A.M."/>
            <person name="Chapman S.B."/>
            <person name="Goldberg J."/>
            <person name="Griggs A."/>
            <person name="Gujja S."/>
            <person name="Hansen M."/>
            <person name="Howarth C."/>
            <person name="Imamovic A."/>
            <person name="Larimer J."/>
            <person name="McCowen C."/>
            <person name="Montmayeur A."/>
            <person name="Murphy C."/>
            <person name="Neiman D."/>
            <person name="Pearson M."/>
            <person name="Priest M."/>
            <person name="Roberts A."/>
            <person name="Saif S."/>
            <person name="Shea T."/>
            <person name="Sisk P."/>
            <person name="Sykes S."/>
            <person name="Wortman J."/>
            <person name="Nusbaum C."/>
            <person name="Birren B."/>
        </authorList>
    </citation>
    <scope>NUCLEOTIDE SEQUENCE [LARGE SCALE GENOMIC DNA]</scope>
    <source>
        <strain evidence="1 2">2_1_59BFAA</strain>
    </source>
</reference>
<evidence type="ECO:0000313" key="1">
    <source>
        <dbReference type="EMBL" id="EKB31512.1"/>
    </source>
</evidence>